<dbReference type="InterPro" id="IPR013083">
    <property type="entry name" value="Znf_RING/FYVE/PHD"/>
</dbReference>
<keyword evidence="4 10" id="KW-0808">Transferase</keyword>
<evidence type="ECO:0000256" key="3">
    <source>
        <dbReference type="ARBA" id="ARBA00004906"/>
    </source>
</evidence>
<dbReference type="STRING" id="4432.A0A1U8AFV9"/>
<evidence type="ECO:0000256" key="4">
    <source>
        <dbReference type="ARBA" id="ARBA00022679"/>
    </source>
</evidence>
<dbReference type="OrthoDB" id="6270329at2759"/>
<dbReference type="GO" id="GO:0005789">
    <property type="term" value="C:endoplasmic reticulum membrane"/>
    <property type="evidence" value="ECO:0007669"/>
    <property type="project" value="UniProtKB-SubCell"/>
</dbReference>
<dbReference type="GeneID" id="104603566"/>
<dbReference type="eggNOG" id="KOG0823">
    <property type="taxonomic scope" value="Eukaryota"/>
</dbReference>
<accession>A0A1U8AFV9</accession>
<dbReference type="EC" id="2.3.2.27" evidence="10"/>
<dbReference type="RefSeq" id="XP_010265938.1">
    <property type="nucleotide sequence ID" value="XM_010267636.2"/>
</dbReference>
<dbReference type="GO" id="GO:0008270">
    <property type="term" value="F:zinc ion binding"/>
    <property type="evidence" value="ECO:0007669"/>
    <property type="project" value="UniProtKB-KW"/>
</dbReference>
<evidence type="ECO:0000256" key="2">
    <source>
        <dbReference type="ARBA" id="ARBA00004308"/>
    </source>
</evidence>
<dbReference type="GO" id="GO:0036503">
    <property type="term" value="P:ERAD pathway"/>
    <property type="evidence" value="ECO:0000318"/>
    <property type="project" value="GO_Central"/>
</dbReference>
<evidence type="ECO:0000256" key="11">
    <source>
        <dbReference type="SAM" id="MobiDB-lite"/>
    </source>
</evidence>
<dbReference type="SUPFAM" id="SSF57850">
    <property type="entry name" value="RING/U-box"/>
    <property type="match status" value="1"/>
</dbReference>
<evidence type="ECO:0000313" key="13">
    <source>
        <dbReference type="RefSeq" id="XP_010265938.1"/>
    </source>
</evidence>
<dbReference type="InterPro" id="IPR018957">
    <property type="entry name" value="Znf_C3HC4_RING-type"/>
</dbReference>
<dbReference type="GO" id="GO:0006511">
    <property type="term" value="P:ubiquitin-dependent protein catabolic process"/>
    <property type="evidence" value="ECO:0000318"/>
    <property type="project" value="GO_Central"/>
</dbReference>
<organism evidence="12 13">
    <name type="scientific">Nelumbo nucifera</name>
    <name type="common">Sacred lotus</name>
    <dbReference type="NCBI Taxonomy" id="4432"/>
    <lineage>
        <taxon>Eukaryota</taxon>
        <taxon>Viridiplantae</taxon>
        <taxon>Streptophyta</taxon>
        <taxon>Embryophyta</taxon>
        <taxon>Tracheophyta</taxon>
        <taxon>Spermatophyta</taxon>
        <taxon>Magnoliopsida</taxon>
        <taxon>Proteales</taxon>
        <taxon>Nelumbonaceae</taxon>
        <taxon>Nelumbo</taxon>
    </lineage>
</organism>
<evidence type="ECO:0000256" key="9">
    <source>
        <dbReference type="ARBA" id="ARBA00023136"/>
    </source>
</evidence>
<comment type="domain">
    <text evidence="10">The RING-type zinc finger domain is responsible for E3 ligase activity.</text>
</comment>
<evidence type="ECO:0000256" key="8">
    <source>
        <dbReference type="ARBA" id="ARBA00022833"/>
    </source>
</evidence>
<feature type="compositionally biased region" description="Basic and acidic residues" evidence="11">
    <location>
        <begin position="413"/>
        <end position="425"/>
    </location>
</feature>
<proteinExistence type="predicted"/>
<gene>
    <name evidence="13" type="primary">LOC104603566</name>
</gene>
<dbReference type="KEGG" id="nnu:104603566"/>
<comment type="subcellular location">
    <subcellularLocation>
        <location evidence="2">Endomembrane system</location>
    </subcellularLocation>
    <subcellularLocation>
        <location evidence="10">Endoplasmic reticulum membrane</location>
        <topology evidence="10">Single-pass type IV membrane protein</topology>
    </subcellularLocation>
</comment>
<dbReference type="GO" id="GO:0061630">
    <property type="term" value="F:ubiquitin protein ligase activity"/>
    <property type="evidence" value="ECO:0000318"/>
    <property type="project" value="GO_Central"/>
</dbReference>
<evidence type="ECO:0000256" key="7">
    <source>
        <dbReference type="ARBA" id="ARBA00022786"/>
    </source>
</evidence>
<comment type="pathway">
    <text evidence="3 10">Protein modification; protein ubiquitination.</text>
</comment>
<dbReference type="FunCoup" id="A0A1U8AFV9">
    <property type="interactions" value="2359"/>
</dbReference>
<evidence type="ECO:0000256" key="10">
    <source>
        <dbReference type="RuleBase" id="RU369090"/>
    </source>
</evidence>
<dbReference type="CDD" id="cd16534">
    <property type="entry name" value="RING-HC_RNF5-like"/>
    <property type="match status" value="1"/>
</dbReference>
<dbReference type="UniPathway" id="UPA00143"/>
<dbReference type="InterPro" id="IPR001841">
    <property type="entry name" value="Znf_RING"/>
</dbReference>
<keyword evidence="7 10" id="KW-0833">Ubl conjugation pathway</keyword>
<sequence length="440" mass="48570">MEDQRCDTMGLDLNLELSDPLSPNLAQTLEEILANGAGTIHQEQLQQTEAAVSRPSPRYHWSLRQFQFPPEAMQRNNNNVTVRAEPIVDRGSEALQARDGIMVAEERNIDDSISCNGSAGDLLDNPMQNGKDVEKWSGNGICVFECNICLGMARDPVVTRCGHLYCWACLYQWLHIHSDVKECPVCKGEVMDTSITPIYGHGSNSNEMVKEGESGQGIPPRPHGQRIESLRQTIDRVTNTNPFDIDAWISHIHNRIDEMGGSPSSQNLGGSHVTLADDPSSLTRGILNPRGMHREGLLAQTPVLTANMIGPEQETVDLMQDISSNFEAASRQRLLSLQIMRLQVQRIVSYARFLSAINSAERLVQAYFLGHSTRRNHIQLPPVDDRDSNSSIGAVIQLGSQTVDGAAETDSIGSRREADAPRASDGDIGMFPATRRQRLN</sequence>
<evidence type="ECO:0000256" key="1">
    <source>
        <dbReference type="ARBA" id="ARBA00000900"/>
    </source>
</evidence>
<dbReference type="Proteomes" id="UP000189703">
    <property type="component" value="Unplaced"/>
</dbReference>
<dbReference type="GO" id="GO:0044390">
    <property type="term" value="F:ubiquitin-like protein conjugating enzyme binding"/>
    <property type="evidence" value="ECO:0000318"/>
    <property type="project" value="GO_Central"/>
</dbReference>
<dbReference type="InterPro" id="IPR045103">
    <property type="entry name" value="RNF5/RNF185-like"/>
</dbReference>
<feature type="region of interest" description="Disordered" evidence="11">
    <location>
        <begin position="402"/>
        <end position="440"/>
    </location>
</feature>
<dbReference type="PROSITE" id="PS50089">
    <property type="entry name" value="ZF_RING_2"/>
    <property type="match status" value="1"/>
</dbReference>
<evidence type="ECO:0000256" key="6">
    <source>
        <dbReference type="ARBA" id="ARBA00022771"/>
    </source>
</evidence>
<dbReference type="PROSITE" id="PS00518">
    <property type="entry name" value="ZF_RING_1"/>
    <property type="match status" value="1"/>
</dbReference>
<dbReference type="SMART" id="SM00184">
    <property type="entry name" value="RING"/>
    <property type="match status" value="1"/>
</dbReference>
<keyword evidence="12" id="KW-1185">Reference proteome</keyword>
<evidence type="ECO:0000256" key="5">
    <source>
        <dbReference type="ARBA" id="ARBA00022723"/>
    </source>
</evidence>
<keyword evidence="6 10" id="KW-0863">Zinc-finger</keyword>
<protein>
    <recommendedName>
        <fullName evidence="10">E3 ubiquitin-protein ligase RMA</fullName>
        <ecNumber evidence="10">2.3.2.27</ecNumber>
    </recommendedName>
    <alternativeName>
        <fullName evidence="10">Protein RING membrane-anchor</fullName>
    </alternativeName>
    <alternativeName>
        <fullName evidence="10">RING-type E3 ubiquitin transferase RMA</fullName>
    </alternativeName>
</protein>
<keyword evidence="5 10" id="KW-0479">Metal-binding</keyword>
<dbReference type="GO" id="GO:0016567">
    <property type="term" value="P:protein ubiquitination"/>
    <property type="evidence" value="ECO:0007669"/>
    <property type="project" value="UniProtKB-UniPathway"/>
</dbReference>
<keyword evidence="9" id="KW-0472">Membrane</keyword>
<dbReference type="Pfam" id="PF00097">
    <property type="entry name" value="zf-C3HC4"/>
    <property type="match status" value="1"/>
</dbReference>
<reference evidence="13" key="1">
    <citation type="submission" date="2025-08" db="UniProtKB">
        <authorList>
            <consortium name="RefSeq"/>
        </authorList>
    </citation>
    <scope>IDENTIFICATION</scope>
</reference>
<dbReference type="PANTHER" id="PTHR12313">
    <property type="entry name" value="E3 UBIQUITIN-PROTEIN LIGASE RNF5-RELATED"/>
    <property type="match status" value="1"/>
</dbReference>
<dbReference type="AlphaFoldDB" id="A0A1U8AFV9"/>
<dbReference type="Gene3D" id="3.30.40.10">
    <property type="entry name" value="Zinc/RING finger domain, C3HC4 (zinc finger)"/>
    <property type="match status" value="1"/>
</dbReference>
<keyword evidence="8 10" id="KW-0862">Zinc</keyword>
<evidence type="ECO:0000313" key="12">
    <source>
        <dbReference type="Proteomes" id="UP000189703"/>
    </source>
</evidence>
<comment type="catalytic activity">
    <reaction evidence="1 10">
        <text>S-ubiquitinyl-[E2 ubiquitin-conjugating enzyme]-L-cysteine + [acceptor protein]-L-lysine = [E2 ubiquitin-conjugating enzyme]-L-cysteine + N(6)-ubiquitinyl-[acceptor protein]-L-lysine.</text>
        <dbReference type="EC" id="2.3.2.27"/>
    </reaction>
</comment>
<dbReference type="InterPro" id="IPR017907">
    <property type="entry name" value="Znf_RING_CS"/>
</dbReference>
<keyword evidence="10" id="KW-0256">Endoplasmic reticulum</keyword>
<comment type="function">
    <text evidence="10">E3 ubiquitin-protein ligase.</text>
</comment>
<name>A0A1U8AFV9_NELNU</name>
<dbReference type="OMA" id="ACENING"/>